<accession>A0A0L0DAC3</accession>
<keyword evidence="6" id="KW-0999">Mitochondrion inner membrane</keyword>
<dbReference type="Pfam" id="PF00153">
    <property type="entry name" value="Mito_carr"/>
    <property type="match status" value="3"/>
</dbReference>
<evidence type="ECO:0000256" key="11">
    <source>
        <dbReference type="PROSITE-ProRule" id="PRU00282"/>
    </source>
</evidence>
<keyword evidence="4 11" id="KW-0812">Transmembrane</keyword>
<keyword evidence="3 12" id="KW-0813">Transport</keyword>
<keyword evidence="7" id="KW-0809">Transit peptide</keyword>
<dbReference type="OrthoDB" id="427452at2759"/>
<dbReference type="GO" id="GO:0005315">
    <property type="term" value="F:phosphate transmembrane transporter activity"/>
    <property type="evidence" value="ECO:0007669"/>
    <property type="project" value="InterPro"/>
</dbReference>
<evidence type="ECO:0000256" key="1">
    <source>
        <dbReference type="ARBA" id="ARBA00004448"/>
    </source>
</evidence>
<gene>
    <name evidence="14" type="ORF">AMSG_05289</name>
</gene>
<protein>
    <recommendedName>
        <fullName evidence="16">Phosphate carrier protein</fullName>
    </recommendedName>
</protein>
<dbReference type="Gene3D" id="1.50.40.10">
    <property type="entry name" value="Mitochondrial carrier domain"/>
    <property type="match status" value="1"/>
</dbReference>
<evidence type="ECO:0000256" key="3">
    <source>
        <dbReference type="ARBA" id="ARBA00022448"/>
    </source>
</evidence>
<evidence type="ECO:0000313" key="14">
    <source>
        <dbReference type="EMBL" id="KNC49292.1"/>
    </source>
</evidence>
<evidence type="ECO:0008006" key="16">
    <source>
        <dbReference type="Google" id="ProtNLM"/>
    </source>
</evidence>
<dbReference type="RefSeq" id="XP_013758005.1">
    <property type="nucleotide sequence ID" value="XM_013902551.1"/>
</dbReference>
<dbReference type="InterPro" id="IPR044677">
    <property type="entry name" value="SLC25A3/Pic2/Mir1-like"/>
</dbReference>
<keyword evidence="15" id="KW-1185">Reference proteome</keyword>
<feature type="transmembrane region" description="Helical" evidence="13">
    <location>
        <begin position="324"/>
        <end position="342"/>
    </location>
</feature>
<dbReference type="OMA" id="YKGAIWL"/>
<dbReference type="PROSITE" id="PS50920">
    <property type="entry name" value="SOLCAR"/>
    <property type="match status" value="3"/>
</dbReference>
<dbReference type="EMBL" id="GL349454">
    <property type="protein sequence ID" value="KNC49292.1"/>
    <property type="molecule type" value="Genomic_DNA"/>
</dbReference>
<feature type="repeat" description="Solcar" evidence="11">
    <location>
        <begin position="68"/>
        <end position="150"/>
    </location>
</feature>
<evidence type="ECO:0000256" key="9">
    <source>
        <dbReference type="ARBA" id="ARBA00023128"/>
    </source>
</evidence>
<organism evidence="14 15">
    <name type="scientific">Thecamonas trahens ATCC 50062</name>
    <dbReference type="NCBI Taxonomy" id="461836"/>
    <lineage>
        <taxon>Eukaryota</taxon>
        <taxon>Apusozoa</taxon>
        <taxon>Apusomonadida</taxon>
        <taxon>Apusomonadidae</taxon>
        <taxon>Thecamonas</taxon>
    </lineage>
</organism>
<feature type="transmembrane region" description="Helical" evidence="13">
    <location>
        <begin position="265"/>
        <end position="283"/>
    </location>
</feature>
<evidence type="ECO:0000313" key="15">
    <source>
        <dbReference type="Proteomes" id="UP000054408"/>
    </source>
</evidence>
<keyword evidence="8 13" id="KW-1133">Transmembrane helix</keyword>
<comment type="subcellular location">
    <subcellularLocation>
        <location evidence="1">Mitochondrion inner membrane</location>
        <topology evidence="1">Multi-pass membrane protein</topology>
    </subcellularLocation>
</comment>
<evidence type="ECO:0000256" key="10">
    <source>
        <dbReference type="ARBA" id="ARBA00023136"/>
    </source>
</evidence>
<dbReference type="FunFam" id="1.50.40.10:FF:000005">
    <property type="entry name" value="Mitochondrial phosphate carrier protein 2"/>
    <property type="match status" value="1"/>
</dbReference>
<keyword evidence="5" id="KW-0677">Repeat</keyword>
<dbReference type="STRING" id="461836.A0A0L0DAC3"/>
<feature type="repeat" description="Solcar" evidence="11">
    <location>
        <begin position="163"/>
        <end position="247"/>
    </location>
</feature>
<dbReference type="Proteomes" id="UP000054408">
    <property type="component" value="Unassembled WGS sequence"/>
</dbReference>
<dbReference type="GeneID" id="25564728"/>
<dbReference type="AlphaFoldDB" id="A0A0L0DAC3"/>
<evidence type="ECO:0000256" key="8">
    <source>
        <dbReference type="ARBA" id="ARBA00022989"/>
    </source>
</evidence>
<proteinExistence type="inferred from homology"/>
<evidence type="ECO:0000256" key="12">
    <source>
        <dbReference type="RuleBase" id="RU000488"/>
    </source>
</evidence>
<name>A0A0L0DAC3_THETB</name>
<evidence type="ECO:0000256" key="13">
    <source>
        <dbReference type="SAM" id="Phobius"/>
    </source>
</evidence>
<evidence type="ECO:0000256" key="2">
    <source>
        <dbReference type="ARBA" id="ARBA00006375"/>
    </source>
</evidence>
<sequence length="363" mass="38861">MFTSVLRTPLSYAKATAAVAAPSPLAQAADVGALISAAESKAPRFLAAAATEAVKEGPMGKIVPFSAKYFVACSIGGILSCGLTHTAITPLDLVKCNMQANPEKYTGIVQGFRVFLKEKASLSRGWAPTLLGYSAQGLHKFGLYELFKHYYGQAIGEENASQYKSLLYCAASGSAEFFADIALCPFEAVKVRVQTDPTFANGLMDGMPKIVQAEGINGLFKGLVPLWARQIPYTIIKFVAFEKVVSLIYAALPGEKADYSYNEQLGITFLAGYIAGVFCAIVSHPADTMVSKLNKVASAEGEGMGAAMSKIYADIGFAGLWRGLVARVFMIGTLTGLQWWIYDSFKVFVGLPTTGSVEKKKEN</sequence>
<reference evidence="14 15" key="1">
    <citation type="submission" date="2010-05" db="EMBL/GenBank/DDBJ databases">
        <title>The Genome Sequence of Thecamonas trahens ATCC 50062.</title>
        <authorList>
            <consortium name="The Broad Institute Genome Sequencing Platform"/>
            <person name="Russ C."/>
            <person name="Cuomo C."/>
            <person name="Shea T."/>
            <person name="Young S.K."/>
            <person name="Zeng Q."/>
            <person name="Koehrsen M."/>
            <person name="Haas B."/>
            <person name="Borodovsky M."/>
            <person name="Guigo R."/>
            <person name="Alvarado L."/>
            <person name="Berlin A."/>
            <person name="Bochicchio J."/>
            <person name="Borenstein D."/>
            <person name="Chapman S."/>
            <person name="Chen Z."/>
            <person name="Freedman E."/>
            <person name="Gellesch M."/>
            <person name="Goldberg J."/>
            <person name="Griggs A."/>
            <person name="Gujja S."/>
            <person name="Heilman E."/>
            <person name="Heiman D."/>
            <person name="Hepburn T."/>
            <person name="Howarth C."/>
            <person name="Jen D."/>
            <person name="Larson L."/>
            <person name="Mehta T."/>
            <person name="Park D."/>
            <person name="Pearson M."/>
            <person name="Roberts A."/>
            <person name="Saif S."/>
            <person name="Shenoy N."/>
            <person name="Sisk P."/>
            <person name="Stolte C."/>
            <person name="Sykes S."/>
            <person name="Thomson T."/>
            <person name="Walk T."/>
            <person name="White J."/>
            <person name="Yandava C."/>
            <person name="Burger G."/>
            <person name="Gray M.W."/>
            <person name="Holland P.W.H."/>
            <person name="King N."/>
            <person name="Lang F.B.F."/>
            <person name="Roger A.J."/>
            <person name="Ruiz-Trillo I."/>
            <person name="Lander E."/>
            <person name="Nusbaum C."/>
        </authorList>
    </citation>
    <scope>NUCLEOTIDE SEQUENCE [LARGE SCALE GENOMIC DNA]</scope>
    <source>
        <strain evidence="14 15">ATCC 50062</strain>
    </source>
</reference>
<feature type="repeat" description="Solcar" evidence="11">
    <location>
        <begin position="263"/>
        <end position="348"/>
    </location>
</feature>
<dbReference type="GO" id="GO:0005743">
    <property type="term" value="C:mitochondrial inner membrane"/>
    <property type="evidence" value="ECO:0007669"/>
    <property type="project" value="UniProtKB-SubCell"/>
</dbReference>
<dbReference type="InterPro" id="IPR023395">
    <property type="entry name" value="MCP_dom_sf"/>
</dbReference>
<evidence type="ECO:0000256" key="5">
    <source>
        <dbReference type="ARBA" id="ARBA00022737"/>
    </source>
</evidence>
<dbReference type="InterPro" id="IPR018108">
    <property type="entry name" value="MCP_transmembrane"/>
</dbReference>
<keyword evidence="10 11" id="KW-0472">Membrane</keyword>
<comment type="similarity">
    <text evidence="2 12">Belongs to the mitochondrial carrier (TC 2.A.29) family.</text>
</comment>
<evidence type="ECO:0000256" key="7">
    <source>
        <dbReference type="ARBA" id="ARBA00022946"/>
    </source>
</evidence>
<dbReference type="SUPFAM" id="SSF103506">
    <property type="entry name" value="Mitochondrial carrier"/>
    <property type="match status" value="1"/>
</dbReference>
<dbReference type="PANTHER" id="PTHR45671">
    <property type="entry name" value="SOLUTE CARRIER FAMILY 25 (MITOCHONDRIAL CARRIER PHOSPHATE CARRIER), MEMBER 3, LIKE-RELATED-RELATED"/>
    <property type="match status" value="1"/>
</dbReference>
<dbReference type="PANTHER" id="PTHR45671:SF10">
    <property type="entry name" value="SOLUTE CARRIER FAMILY 25 MEMBER 3"/>
    <property type="match status" value="1"/>
</dbReference>
<keyword evidence="9" id="KW-0496">Mitochondrion</keyword>
<dbReference type="eggNOG" id="KOG0767">
    <property type="taxonomic scope" value="Eukaryota"/>
</dbReference>
<evidence type="ECO:0000256" key="6">
    <source>
        <dbReference type="ARBA" id="ARBA00022792"/>
    </source>
</evidence>
<evidence type="ECO:0000256" key="4">
    <source>
        <dbReference type="ARBA" id="ARBA00022692"/>
    </source>
</evidence>
<dbReference type="GO" id="GO:1990547">
    <property type="term" value="P:mitochondrial phosphate ion transmembrane transport"/>
    <property type="evidence" value="ECO:0007669"/>
    <property type="project" value="InterPro"/>
</dbReference>